<dbReference type="KEGG" id="tva:4743582"/>
<dbReference type="FunFam" id="3.80.10.10:FF:001844">
    <property type="entry name" value="Leucine Rich Repeat family protein"/>
    <property type="match status" value="1"/>
</dbReference>
<dbReference type="eggNOG" id="KOG0698">
    <property type="taxonomic scope" value="Eukaryota"/>
</dbReference>
<protein>
    <submittedName>
        <fullName evidence="4">Leucine Rich Repeat family protein</fullName>
    </submittedName>
</protein>
<gene>
    <name evidence="4" type="ORF">TVAG_148510</name>
</gene>
<sequence length="825" mass="92478">MGGGVSKHVFDPNKEVLKINGRNLTDIPFAIPEDHPLKQLDLAQNHIQRIPLKLLNLELLDLSQNDLRQVLADNPDVILEYPKLKTLNLTECNINEYPKMINSLKTIRVLNLDRNYLTQIELDLPGLKSLNLMINYLTEMPPLPPKLLKLNVGFNNLKTLAFSHETITELRLSGNNINYVSPDISFPNAKLVDLSHNHICEFPPIDKLFPKVELLQLTANFLVESPCSLPDTLIKYDISYNMIPHIKEPLTHLVNLTHLDISNNLIDECPDIPPNVKSLTTDHNHFKSVQKMTNQNVRLMILLENQLQELPDLSASKVATLCLNRNEISDISHAERIPDTIQQIELISNKLTTLNLEFLAKENIKTLTLTNNGITTLPKEIVNTKLKALLLGENPLSSLPKLPPTLNCISCNSCKFTEFPDVVYTLTKLTHVDFSCNQITCVATIPSVFVNLNCNQIDSFPLIYKNTQTLLLAHNKLRSFKIAGKALVNCDVSHNMIKEIFLNPSNEIHVIKLAFNPLKYEIDLNWFPNIDSLDICATKCRVLNMKDHKRLQEVAQDYDDTDFIQKRNATIKLFNCHKTVGYYEFIGVRPTMEDSLIMRQINKETRLIAVLDGHAGNKTACVGAFYIPELFTKIGANALLNDIPAIIHELNLKIGKMGLKDGATLALAIVKPDEIGIAHLGDARCVVIRKDGSVLELTVDHKATDRMEYDLLKEKRCFLQFGRVNGTLAVSRTIGDLDLEGVLRIPGMTVHKINKENDIRLLVACDGIFDVLSSAETGKIIAAEPDCARAAAKLVSIAYSRGSADNMSAIVVNLEQQTGFLSKFF</sequence>
<dbReference type="InParanoid" id="A2GA80"/>
<dbReference type="Gene3D" id="3.80.10.10">
    <property type="entry name" value="Ribonuclease Inhibitor"/>
    <property type="match status" value="3"/>
</dbReference>
<dbReference type="InterPro" id="IPR051071">
    <property type="entry name" value="LRR-bact_E3_ubiq_ligases"/>
</dbReference>
<dbReference type="SMR" id="A2GA80"/>
<dbReference type="GO" id="GO:0007165">
    <property type="term" value="P:signal transduction"/>
    <property type="evidence" value="ECO:0000318"/>
    <property type="project" value="GO_Central"/>
</dbReference>
<name>A2GA80_TRIV3</name>
<dbReference type="Gene3D" id="3.60.40.10">
    <property type="entry name" value="PPM-type phosphatase domain"/>
    <property type="match status" value="1"/>
</dbReference>
<dbReference type="InterPro" id="IPR003591">
    <property type="entry name" value="Leu-rich_rpt_typical-subtyp"/>
</dbReference>
<dbReference type="PANTHER" id="PTHR47114">
    <property type="match status" value="1"/>
</dbReference>
<evidence type="ECO:0000256" key="2">
    <source>
        <dbReference type="ARBA" id="ARBA00022737"/>
    </source>
</evidence>
<organism evidence="4 5">
    <name type="scientific">Trichomonas vaginalis (strain ATCC PRA-98 / G3)</name>
    <dbReference type="NCBI Taxonomy" id="412133"/>
    <lineage>
        <taxon>Eukaryota</taxon>
        <taxon>Metamonada</taxon>
        <taxon>Parabasalia</taxon>
        <taxon>Trichomonadida</taxon>
        <taxon>Trichomonadidae</taxon>
        <taxon>Trichomonas</taxon>
    </lineage>
</organism>
<dbReference type="PANTHER" id="PTHR47114:SF2">
    <property type="entry name" value="OLIGODENDROCYTE-MYELIN GLYCOPROTEIN"/>
    <property type="match status" value="1"/>
</dbReference>
<dbReference type="OMA" id="ECNINEY"/>
<dbReference type="SMART" id="SM00369">
    <property type="entry name" value="LRR_TYP"/>
    <property type="match status" value="5"/>
</dbReference>
<dbReference type="EMBL" id="DS114783">
    <property type="protein sequence ID" value="EAX85938.1"/>
    <property type="molecule type" value="Genomic_DNA"/>
</dbReference>
<dbReference type="SUPFAM" id="SSF81606">
    <property type="entry name" value="PP2C-like"/>
    <property type="match status" value="1"/>
</dbReference>
<dbReference type="Proteomes" id="UP000001542">
    <property type="component" value="Unassembled WGS sequence"/>
</dbReference>
<feature type="domain" description="PPM-type phosphatase" evidence="3">
    <location>
        <begin position="579"/>
        <end position="814"/>
    </location>
</feature>
<dbReference type="STRING" id="5722.A2GA80"/>
<dbReference type="CDD" id="cd00143">
    <property type="entry name" value="PP2Cc"/>
    <property type="match status" value="1"/>
</dbReference>
<dbReference type="Pfam" id="PF00481">
    <property type="entry name" value="PP2C"/>
    <property type="match status" value="1"/>
</dbReference>
<accession>A2GA80</accession>
<dbReference type="InterPro" id="IPR036457">
    <property type="entry name" value="PPM-type-like_dom_sf"/>
</dbReference>
<dbReference type="SMART" id="SM00332">
    <property type="entry name" value="PP2Cc"/>
    <property type="match status" value="1"/>
</dbReference>
<dbReference type="InterPro" id="IPR001932">
    <property type="entry name" value="PPM-type_phosphatase-like_dom"/>
</dbReference>
<dbReference type="InterPro" id="IPR001611">
    <property type="entry name" value="Leu-rich_rpt"/>
</dbReference>
<dbReference type="GO" id="GO:0004722">
    <property type="term" value="F:protein serine/threonine phosphatase activity"/>
    <property type="evidence" value="ECO:0000318"/>
    <property type="project" value="GO_Central"/>
</dbReference>
<reference evidence="4" key="1">
    <citation type="submission" date="2006-10" db="EMBL/GenBank/DDBJ databases">
        <authorList>
            <person name="Amadeo P."/>
            <person name="Zhao Q."/>
            <person name="Wortman J."/>
            <person name="Fraser-Liggett C."/>
            <person name="Carlton J."/>
        </authorList>
    </citation>
    <scope>NUCLEOTIDE SEQUENCE</scope>
    <source>
        <strain evidence="4">G3</strain>
    </source>
</reference>
<dbReference type="FunFam" id="3.80.10.10:FF:002402">
    <property type="entry name" value="Leucine Rich Repeat family protein"/>
    <property type="match status" value="1"/>
</dbReference>
<evidence type="ECO:0000259" key="3">
    <source>
        <dbReference type="PROSITE" id="PS51746"/>
    </source>
</evidence>
<keyword evidence="2" id="KW-0677">Repeat</keyword>
<dbReference type="SMART" id="SM00364">
    <property type="entry name" value="LRR_BAC"/>
    <property type="match status" value="5"/>
</dbReference>
<dbReference type="InterPro" id="IPR032675">
    <property type="entry name" value="LRR_dom_sf"/>
</dbReference>
<dbReference type="RefSeq" id="XP_001298868.1">
    <property type="nucleotide sequence ID" value="XM_001298867.1"/>
</dbReference>
<dbReference type="Pfam" id="PF00560">
    <property type="entry name" value="LRR_1"/>
    <property type="match status" value="1"/>
</dbReference>
<dbReference type="PROSITE" id="PS51450">
    <property type="entry name" value="LRR"/>
    <property type="match status" value="3"/>
</dbReference>
<dbReference type="FunCoup" id="A2GA80">
    <property type="interactions" value="165"/>
</dbReference>
<keyword evidence="5" id="KW-1185">Reference proteome</keyword>
<dbReference type="SUPFAM" id="SSF52058">
    <property type="entry name" value="L domain-like"/>
    <property type="match status" value="2"/>
</dbReference>
<dbReference type="AlphaFoldDB" id="A2GA80"/>
<evidence type="ECO:0000256" key="1">
    <source>
        <dbReference type="ARBA" id="ARBA00022614"/>
    </source>
</evidence>
<evidence type="ECO:0000313" key="4">
    <source>
        <dbReference type="EMBL" id="EAX85938.1"/>
    </source>
</evidence>
<reference evidence="4" key="2">
    <citation type="journal article" date="2007" name="Science">
        <title>Draft genome sequence of the sexually transmitted pathogen Trichomonas vaginalis.</title>
        <authorList>
            <person name="Carlton J.M."/>
            <person name="Hirt R.P."/>
            <person name="Silva J.C."/>
            <person name="Delcher A.L."/>
            <person name="Schatz M."/>
            <person name="Zhao Q."/>
            <person name="Wortman J.R."/>
            <person name="Bidwell S.L."/>
            <person name="Alsmark U.C.M."/>
            <person name="Besteiro S."/>
            <person name="Sicheritz-Ponten T."/>
            <person name="Noel C.J."/>
            <person name="Dacks J.B."/>
            <person name="Foster P.G."/>
            <person name="Simillion C."/>
            <person name="Van de Peer Y."/>
            <person name="Miranda-Saavedra D."/>
            <person name="Barton G.J."/>
            <person name="Westrop G.D."/>
            <person name="Mueller S."/>
            <person name="Dessi D."/>
            <person name="Fiori P.L."/>
            <person name="Ren Q."/>
            <person name="Paulsen I."/>
            <person name="Zhang H."/>
            <person name="Bastida-Corcuera F.D."/>
            <person name="Simoes-Barbosa A."/>
            <person name="Brown M.T."/>
            <person name="Hayes R.D."/>
            <person name="Mukherjee M."/>
            <person name="Okumura C.Y."/>
            <person name="Schneider R."/>
            <person name="Smith A.J."/>
            <person name="Vanacova S."/>
            <person name="Villalvazo M."/>
            <person name="Haas B.J."/>
            <person name="Pertea M."/>
            <person name="Feldblyum T.V."/>
            <person name="Utterback T.R."/>
            <person name="Shu C.L."/>
            <person name="Osoegawa K."/>
            <person name="de Jong P.J."/>
            <person name="Hrdy I."/>
            <person name="Horvathova L."/>
            <person name="Zubacova Z."/>
            <person name="Dolezal P."/>
            <person name="Malik S.B."/>
            <person name="Logsdon J.M. Jr."/>
            <person name="Henze K."/>
            <person name="Gupta A."/>
            <person name="Wang C.C."/>
            <person name="Dunne R.L."/>
            <person name="Upcroft J.A."/>
            <person name="Upcroft P."/>
            <person name="White O."/>
            <person name="Salzberg S.L."/>
            <person name="Tang P."/>
            <person name="Chiu C.-H."/>
            <person name="Lee Y.-S."/>
            <person name="Embley T.M."/>
            <person name="Coombs G.H."/>
            <person name="Mottram J.C."/>
            <person name="Tachezy J."/>
            <person name="Fraser-Liggett C.M."/>
            <person name="Johnson P.J."/>
        </authorList>
    </citation>
    <scope>NUCLEOTIDE SEQUENCE [LARGE SCALE GENOMIC DNA]</scope>
    <source>
        <strain evidence="4">G3</strain>
    </source>
</reference>
<proteinExistence type="predicted"/>
<dbReference type="VEuPathDB" id="TrichDB:TVAGG3_0260460"/>
<keyword evidence="1" id="KW-0433">Leucine-rich repeat</keyword>
<dbReference type="PROSITE" id="PS51746">
    <property type="entry name" value="PPM_2"/>
    <property type="match status" value="1"/>
</dbReference>
<dbReference type="eggNOG" id="KOG0619">
    <property type="taxonomic scope" value="Eukaryota"/>
</dbReference>
<dbReference type="OrthoDB" id="10264738at2759"/>
<evidence type="ECO:0000313" key="5">
    <source>
        <dbReference type="Proteomes" id="UP000001542"/>
    </source>
</evidence>
<dbReference type="VEuPathDB" id="TrichDB:TVAG_148510"/>